<sequence>MAEHWVHSGGYIGVFVAMLLESACIPIPSEVIMPLGGYLAFAGHLNLWMVIIMGTLGNVVGSLIAYFVGSYGGRPLLNRYGKYVRLSERHLQLAEVWFARRGAWAVFVGRLLPAIRTFISLPAGIGKMPLGRFTLLTALGSLPWVAVLSFAGFKLGQNSSTIQHDMHLLTYLAIILVVAFVVYVWSRRKNNLH</sequence>
<dbReference type="PANTHER" id="PTHR42709">
    <property type="entry name" value="ALKALINE PHOSPHATASE LIKE PROTEIN"/>
    <property type="match status" value="1"/>
</dbReference>
<organism evidence="9 10">
    <name type="scientific">Alicyclobacillus dauci</name>
    <dbReference type="NCBI Taxonomy" id="1475485"/>
    <lineage>
        <taxon>Bacteria</taxon>
        <taxon>Bacillati</taxon>
        <taxon>Bacillota</taxon>
        <taxon>Bacilli</taxon>
        <taxon>Bacillales</taxon>
        <taxon>Alicyclobacillaceae</taxon>
        <taxon>Alicyclobacillus</taxon>
    </lineage>
</organism>
<evidence type="ECO:0000256" key="6">
    <source>
        <dbReference type="ARBA" id="ARBA00023136"/>
    </source>
</evidence>
<evidence type="ECO:0000256" key="1">
    <source>
        <dbReference type="ARBA" id="ARBA00004651"/>
    </source>
</evidence>
<comment type="subcellular location">
    <subcellularLocation>
        <location evidence="1">Cell membrane</location>
        <topology evidence="1">Multi-pass membrane protein</topology>
    </subcellularLocation>
</comment>
<protein>
    <submittedName>
        <fullName evidence="9">DedA family protein</fullName>
    </submittedName>
</protein>
<accession>A0ABY6YXT4</accession>
<name>A0ABY6YXT4_9BACL</name>
<evidence type="ECO:0000256" key="5">
    <source>
        <dbReference type="ARBA" id="ARBA00022989"/>
    </source>
</evidence>
<evidence type="ECO:0000256" key="3">
    <source>
        <dbReference type="ARBA" id="ARBA00022475"/>
    </source>
</evidence>
<keyword evidence="5 7" id="KW-1133">Transmembrane helix</keyword>
<dbReference type="EMBL" id="CP104064">
    <property type="protein sequence ID" value="WAH35430.1"/>
    <property type="molecule type" value="Genomic_DNA"/>
</dbReference>
<evidence type="ECO:0000313" key="10">
    <source>
        <dbReference type="Proteomes" id="UP001164803"/>
    </source>
</evidence>
<evidence type="ECO:0000256" key="4">
    <source>
        <dbReference type="ARBA" id="ARBA00022692"/>
    </source>
</evidence>
<evidence type="ECO:0000259" key="8">
    <source>
        <dbReference type="Pfam" id="PF09335"/>
    </source>
</evidence>
<evidence type="ECO:0000256" key="2">
    <source>
        <dbReference type="ARBA" id="ARBA00010792"/>
    </source>
</evidence>
<keyword evidence="3" id="KW-1003">Cell membrane</keyword>
<proteinExistence type="inferred from homology"/>
<evidence type="ECO:0000313" key="9">
    <source>
        <dbReference type="EMBL" id="WAH35430.1"/>
    </source>
</evidence>
<dbReference type="Proteomes" id="UP001164803">
    <property type="component" value="Chromosome"/>
</dbReference>
<feature type="transmembrane region" description="Helical" evidence="7">
    <location>
        <begin position="168"/>
        <end position="186"/>
    </location>
</feature>
<dbReference type="InterPro" id="IPR032816">
    <property type="entry name" value="VTT_dom"/>
</dbReference>
<gene>
    <name evidence="9" type="ORF">NZD86_14105</name>
</gene>
<keyword evidence="6 7" id="KW-0472">Membrane</keyword>
<evidence type="ECO:0000256" key="7">
    <source>
        <dbReference type="SAM" id="Phobius"/>
    </source>
</evidence>
<feature type="domain" description="VTT" evidence="8">
    <location>
        <begin position="27"/>
        <end position="152"/>
    </location>
</feature>
<dbReference type="Pfam" id="PF09335">
    <property type="entry name" value="VTT_dom"/>
    <property type="match status" value="1"/>
</dbReference>
<feature type="transmembrane region" description="Helical" evidence="7">
    <location>
        <begin position="133"/>
        <end position="156"/>
    </location>
</feature>
<feature type="transmembrane region" description="Helical" evidence="7">
    <location>
        <begin position="12"/>
        <end position="33"/>
    </location>
</feature>
<dbReference type="InterPro" id="IPR051311">
    <property type="entry name" value="DedA_domain"/>
</dbReference>
<keyword evidence="10" id="KW-1185">Reference proteome</keyword>
<reference evidence="9" key="1">
    <citation type="submission" date="2022-08" db="EMBL/GenBank/DDBJ databases">
        <title>Alicyclobacillus dauci DSM2870, complete genome.</title>
        <authorList>
            <person name="Wang Q."/>
            <person name="Cai R."/>
            <person name="Wang Z."/>
        </authorList>
    </citation>
    <scope>NUCLEOTIDE SEQUENCE</scope>
    <source>
        <strain evidence="9">DSM 28700</strain>
    </source>
</reference>
<comment type="similarity">
    <text evidence="2">Belongs to the DedA family.</text>
</comment>
<feature type="transmembrane region" description="Helical" evidence="7">
    <location>
        <begin position="45"/>
        <end position="68"/>
    </location>
</feature>
<dbReference type="PANTHER" id="PTHR42709:SF6">
    <property type="entry name" value="UNDECAPRENYL PHOSPHATE TRANSPORTER A"/>
    <property type="match status" value="1"/>
</dbReference>
<keyword evidence="4 7" id="KW-0812">Transmembrane</keyword>